<accession>A0A919EF15</accession>
<sequence>MPSRRGPAPNPNARRRNTDHALGEHGLSLSSGEGRALPKSLGIETGGAKRFWKTWAAAPQTEHWLETDWAELELTTRLVDAFYQGNVRLAGEIRQRVGRWGATTEDRARLRMNFDQQAEQEAAQATQEATTNLDEELFKMLSE</sequence>
<feature type="compositionally biased region" description="Low complexity" evidence="1">
    <location>
        <begin position="24"/>
        <end position="34"/>
    </location>
</feature>
<feature type="region of interest" description="Disordered" evidence="1">
    <location>
        <begin position="1"/>
        <end position="38"/>
    </location>
</feature>
<gene>
    <name evidence="2" type="ORF">GCM10010218_48520</name>
</gene>
<evidence type="ECO:0000313" key="3">
    <source>
        <dbReference type="Proteomes" id="UP000638313"/>
    </source>
</evidence>
<protein>
    <recommendedName>
        <fullName evidence="4">Terminase small subunit</fullName>
    </recommendedName>
</protein>
<evidence type="ECO:0000313" key="2">
    <source>
        <dbReference type="EMBL" id="GHF61274.1"/>
    </source>
</evidence>
<dbReference type="RefSeq" id="WP_190131806.1">
    <property type="nucleotide sequence ID" value="NZ_BNBD01000011.1"/>
</dbReference>
<reference evidence="2" key="2">
    <citation type="submission" date="2020-09" db="EMBL/GenBank/DDBJ databases">
        <authorList>
            <person name="Sun Q."/>
            <person name="Ohkuma M."/>
        </authorList>
    </citation>
    <scope>NUCLEOTIDE SEQUENCE</scope>
    <source>
        <strain evidence="2">JCM 4059</strain>
    </source>
</reference>
<dbReference type="Proteomes" id="UP000638313">
    <property type="component" value="Unassembled WGS sequence"/>
</dbReference>
<keyword evidence="3" id="KW-1185">Reference proteome</keyword>
<dbReference type="Pfam" id="PF25673">
    <property type="entry name" value="Terminase_7"/>
    <property type="match status" value="1"/>
</dbReference>
<dbReference type="InterPro" id="IPR057972">
    <property type="entry name" value="Terminase_7"/>
</dbReference>
<organism evidence="2 3">
    <name type="scientific">Streptomyces mashuensis</name>
    <dbReference type="NCBI Taxonomy" id="33904"/>
    <lineage>
        <taxon>Bacteria</taxon>
        <taxon>Bacillati</taxon>
        <taxon>Actinomycetota</taxon>
        <taxon>Actinomycetes</taxon>
        <taxon>Kitasatosporales</taxon>
        <taxon>Streptomycetaceae</taxon>
        <taxon>Streptomyces</taxon>
    </lineage>
</organism>
<evidence type="ECO:0008006" key="4">
    <source>
        <dbReference type="Google" id="ProtNLM"/>
    </source>
</evidence>
<dbReference type="EMBL" id="BNBD01000011">
    <property type="protein sequence ID" value="GHF61274.1"/>
    <property type="molecule type" value="Genomic_DNA"/>
</dbReference>
<dbReference type="AlphaFoldDB" id="A0A919EF15"/>
<comment type="caution">
    <text evidence="2">The sequence shown here is derived from an EMBL/GenBank/DDBJ whole genome shotgun (WGS) entry which is preliminary data.</text>
</comment>
<reference evidence="2" key="1">
    <citation type="journal article" date="2014" name="Int. J. Syst. Evol. Microbiol.">
        <title>Complete genome sequence of Corynebacterium casei LMG S-19264T (=DSM 44701T), isolated from a smear-ripened cheese.</title>
        <authorList>
            <consortium name="US DOE Joint Genome Institute (JGI-PGF)"/>
            <person name="Walter F."/>
            <person name="Albersmeier A."/>
            <person name="Kalinowski J."/>
            <person name="Ruckert C."/>
        </authorList>
    </citation>
    <scope>NUCLEOTIDE SEQUENCE</scope>
    <source>
        <strain evidence="2">JCM 4059</strain>
    </source>
</reference>
<evidence type="ECO:0000256" key="1">
    <source>
        <dbReference type="SAM" id="MobiDB-lite"/>
    </source>
</evidence>
<name>A0A919EF15_9ACTN</name>
<proteinExistence type="predicted"/>